<evidence type="ECO:0000313" key="7">
    <source>
        <dbReference type="EMBL" id="EXB62640.1"/>
    </source>
</evidence>
<dbReference type="Pfam" id="PF00191">
    <property type="entry name" value="Annexin"/>
    <property type="match status" value="4"/>
</dbReference>
<comment type="domain">
    <text evidence="6">A pair of annexin repeats may form one binding site for calcium and phospholipid.</text>
</comment>
<name>W9RNS8_9ROSA</name>
<proteinExistence type="inferred from homology"/>
<dbReference type="GO" id="GO:0009651">
    <property type="term" value="P:response to salt stress"/>
    <property type="evidence" value="ECO:0007669"/>
    <property type="project" value="TreeGrafter"/>
</dbReference>
<dbReference type="GO" id="GO:0005886">
    <property type="term" value="C:plasma membrane"/>
    <property type="evidence" value="ECO:0007669"/>
    <property type="project" value="TreeGrafter"/>
</dbReference>
<dbReference type="FunFam" id="1.10.220.10:FF:000008">
    <property type="entry name" value="Annexin"/>
    <property type="match status" value="1"/>
</dbReference>
<dbReference type="GO" id="GO:0005509">
    <property type="term" value="F:calcium ion binding"/>
    <property type="evidence" value="ECO:0007669"/>
    <property type="project" value="InterPro"/>
</dbReference>
<keyword evidence="5 6" id="KW-0111">Calcium/phospholipid-binding</keyword>
<dbReference type="AlphaFoldDB" id="W9RNS8"/>
<dbReference type="InterPro" id="IPR018502">
    <property type="entry name" value="Annexin_repeat"/>
</dbReference>
<dbReference type="GO" id="GO:0009408">
    <property type="term" value="P:response to heat"/>
    <property type="evidence" value="ECO:0007669"/>
    <property type="project" value="TreeGrafter"/>
</dbReference>
<dbReference type="PRINTS" id="PR00196">
    <property type="entry name" value="ANNEXIN"/>
</dbReference>
<sequence length="349" mass="38961">MYSFLEKLGSLGSSRSETISSVSEDNNNGSMATIIVPDVVPSPVEDCQRLHKAFEGLGTDEKDLIKVLGHRNASQRKEIRETYLQLYNQSLIDALQSELSGDFRKAIVLWTMDPPERDAKLANEALKMCKKGVKYLKIIIEIACATSPDHLMAVRQAYCSLFHCSFEEDIASHVSSLPLRKLLVGLVSSYRYEREVVDLAIANSEASTLNEAIKTKKLDQDHVVWILSVRNFYQLKATFECYEKNYGNAIDKDIKSSGKGDLQNLLGAAISCIELTEKHFAVVIKESVAGLGTDEDSLTRGIVTRAEIDMVRIKEQYRLLYKGSLDADVIDDTSGDYRDFLMTLLGKGI</sequence>
<dbReference type="eggNOG" id="KOG0819">
    <property type="taxonomic scope" value="Eukaryota"/>
</dbReference>
<dbReference type="InterPro" id="IPR001464">
    <property type="entry name" value="Annexin"/>
</dbReference>
<evidence type="ECO:0000313" key="8">
    <source>
        <dbReference type="Proteomes" id="UP000030645"/>
    </source>
</evidence>
<comment type="similarity">
    <text evidence="6">Belongs to the annexin family.</text>
</comment>
<evidence type="ECO:0000256" key="1">
    <source>
        <dbReference type="ARBA" id="ARBA00022723"/>
    </source>
</evidence>
<keyword evidence="2 6" id="KW-0677">Repeat</keyword>
<dbReference type="SMART" id="SM00335">
    <property type="entry name" value="ANX"/>
    <property type="match status" value="4"/>
</dbReference>
<keyword evidence="4 6" id="KW-0041">Annexin</keyword>
<dbReference type="FunFam" id="1.10.220.10:FF:000009">
    <property type="entry name" value="Annexin"/>
    <property type="match status" value="1"/>
</dbReference>
<evidence type="ECO:0000256" key="3">
    <source>
        <dbReference type="ARBA" id="ARBA00022837"/>
    </source>
</evidence>
<dbReference type="FunFam" id="1.10.220.10:FF:000001">
    <property type="entry name" value="Annexin"/>
    <property type="match status" value="1"/>
</dbReference>
<dbReference type="InterPro" id="IPR037104">
    <property type="entry name" value="Annexin_sf"/>
</dbReference>
<dbReference type="GO" id="GO:0005737">
    <property type="term" value="C:cytoplasm"/>
    <property type="evidence" value="ECO:0007669"/>
    <property type="project" value="TreeGrafter"/>
</dbReference>
<keyword evidence="3 6" id="KW-0106">Calcium</keyword>
<dbReference type="GO" id="GO:0009409">
    <property type="term" value="P:response to cold"/>
    <property type="evidence" value="ECO:0007669"/>
    <property type="project" value="TreeGrafter"/>
</dbReference>
<dbReference type="GO" id="GO:0005544">
    <property type="term" value="F:calcium-dependent phospholipid binding"/>
    <property type="evidence" value="ECO:0007669"/>
    <property type="project" value="UniProtKB-KW"/>
</dbReference>
<gene>
    <name evidence="7" type="ORF">L484_023935</name>
</gene>
<evidence type="ECO:0000256" key="2">
    <source>
        <dbReference type="ARBA" id="ARBA00022737"/>
    </source>
</evidence>
<dbReference type="FunFam" id="1.10.220.10:FF:000006">
    <property type="entry name" value="Annexin"/>
    <property type="match status" value="1"/>
</dbReference>
<dbReference type="KEGG" id="mnt:21406688"/>
<keyword evidence="1" id="KW-0479">Metal-binding</keyword>
<keyword evidence="8" id="KW-1185">Reference proteome</keyword>
<dbReference type="InterPro" id="IPR018252">
    <property type="entry name" value="Annexin_repeat_CS"/>
</dbReference>
<evidence type="ECO:0000256" key="5">
    <source>
        <dbReference type="ARBA" id="ARBA00023302"/>
    </source>
</evidence>
<evidence type="ECO:0000256" key="4">
    <source>
        <dbReference type="ARBA" id="ARBA00023216"/>
    </source>
</evidence>
<dbReference type="SUPFAM" id="SSF47874">
    <property type="entry name" value="Annexin"/>
    <property type="match status" value="1"/>
</dbReference>
<dbReference type="PANTHER" id="PTHR10502:SF99">
    <property type="entry name" value="ANNEXIN D3"/>
    <property type="match status" value="1"/>
</dbReference>
<dbReference type="Proteomes" id="UP000030645">
    <property type="component" value="Unassembled WGS sequence"/>
</dbReference>
<dbReference type="GO" id="GO:0009414">
    <property type="term" value="P:response to water deprivation"/>
    <property type="evidence" value="ECO:0007669"/>
    <property type="project" value="TreeGrafter"/>
</dbReference>
<dbReference type="PANTHER" id="PTHR10502">
    <property type="entry name" value="ANNEXIN"/>
    <property type="match status" value="1"/>
</dbReference>
<dbReference type="Gene3D" id="1.10.220.10">
    <property type="entry name" value="Annexin"/>
    <property type="match status" value="4"/>
</dbReference>
<protein>
    <recommendedName>
        <fullName evidence="6">Annexin</fullName>
    </recommendedName>
</protein>
<organism evidence="7 8">
    <name type="scientific">Morus notabilis</name>
    <dbReference type="NCBI Taxonomy" id="981085"/>
    <lineage>
        <taxon>Eukaryota</taxon>
        <taxon>Viridiplantae</taxon>
        <taxon>Streptophyta</taxon>
        <taxon>Embryophyta</taxon>
        <taxon>Tracheophyta</taxon>
        <taxon>Spermatophyta</taxon>
        <taxon>Magnoliopsida</taxon>
        <taxon>eudicotyledons</taxon>
        <taxon>Gunneridae</taxon>
        <taxon>Pentapetalae</taxon>
        <taxon>rosids</taxon>
        <taxon>fabids</taxon>
        <taxon>Rosales</taxon>
        <taxon>Moraceae</taxon>
        <taxon>Moreae</taxon>
        <taxon>Morus</taxon>
    </lineage>
</organism>
<evidence type="ECO:0000256" key="6">
    <source>
        <dbReference type="RuleBase" id="RU003540"/>
    </source>
</evidence>
<reference evidence="8" key="1">
    <citation type="submission" date="2013-01" db="EMBL/GenBank/DDBJ databases">
        <title>Draft Genome Sequence of a Mulberry Tree, Morus notabilis C.K. Schneid.</title>
        <authorList>
            <person name="He N."/>
            <person name="Zhao S."/>
        </authorList>
    </citation>
    <scope>NUCLEOTIDE SEQUENCE</scope>
</reference>
<dbReference type="EMBL" id="KE344454">
    <property type="protein sequence ID" value="EXB62640.1"/>
    <property type="molecule type" value="Genomic_DNA"/>
</dbReference>
<accession>W9RNS8</accession>
<dbReference type="PROSITE" id="PS51897">
    <property type="entry name" value="ANNEXIN_2"/>
    <property type="match status" value="4"/>
</dbReference>
<dbReference type="OrthoDB" id="37886at2759"/>
<dbReference type="STRING" id="981085.W9RNS8"/>
<dbReference type="GO" id="GO:0001786">
    <property type="term" value="F:phosphatidylserine binding"/>
    <property type="evidence" value="ECO:0007669"/>
    <property type="project" value="TreeGrafter"/>
</dbReference>
<dbReference type="PROSITE" id="PS00223">
    <property type="entry name" value="ANNEXIN_1"/>
    <property type="match status" value="1"/>
</dbReference>